<evidence type="ECO:0000256" key="2">
    <source>
        <dbReference type="SAM" id="SignalP"/>
    </source>
</evidence>
<gene>
    <name evidence="3" type="ORF">J2T57_001120</name>
</gene>
<dbReference type="EMBL" id="JALJXV010000002">
    <property type="protein sequence ID" value="MCP1674021.1"/>
    <property type="molecule type" value="Genomic_DNA"/>
</dbReference>
<feature type="chain" id="PRO_5042098596" evidence="2">
    <location>
        <begin position="24"/>
        <end position="87"/>
    </location>
</feature>
<feature type="region of interest" description="Disordered" evidence="1">
    <location>
        <begin position="30"/>
        <end position="87"/>
    </location>
</feature>
<reference evidence="3" key="1">
    <citation type="submission" date="2022-03" db="EMBL/GenBank/DDBJ databases">
        <title>Genomic Encyclopedia of Type Strains, Phase III (KMG-III): the genomes of soil and plant-associated and newly described type strains.</title>
        <authorList>
            <person name="Whitman W."/>
        </authorList>
    </citation>
    <scope>NUCLEOTIDE SEQUENCE</scope>
    <source>
        <strain evidence="3">ANL 6-2</strain>
    </source>
</reference>
<keyword evidence="2" id="KW-0732">Signal</keyword>
<feature type="signal peptide" evidence="2">
    <location>
        <begin position="1"/>
        <end position="23"/>
    </location>
</feature>
<comment type="caution">
    <text evidence="3">The sequence shown here is derived from an EMBL/GenBank/DDBJ whole genome shotgun (WGS) entry which is preliminary data.</text>
</comment>
<organism evidence="3 4">
    <name type="scientific">Natronocella acetinitrilica</name>
    <dbReference type="NCBI Taxonomy" id="414046"/>
    <lineage>
        <taxon>Bacteria</taxon>
        <taxon>Pseudomonadati</taxon>
        <taxon>Pseudomonadota</taxon>
        <taxon>Gammaproteobacteria</taxon>
        <taxon>Chromatiales</taxon>
        <taxon>Ectothiorhodospiraceae</taxon>
        <taxon>Natronocella</taxon>
    </lineage>
</organism>
<dbReference type="AlphaFoldDB" id="A0AAE3G3H2"/>
<name>A0AAE3G3H2_9GAMM</name>
<evidence type="ECO:0000313" key="4">
    <source>
        <dbReference type="Proteomes" id="UP001205843"/>
    </source>
</evidence>
<evidence type="ECO:0000256" key="1">
    <source>
        <dbReference type="SAM" id="MobiDB-lite"/>
    </source>
</evidence>
<protein>
    <submittedName>
        <fullName evidence="3">Uncharacterized protein</fullName>
    </submittedName>
</protein>
<keyword evidence="4" id="KW-1185">Reference proteome</keyword>
<evidence type="ECO:0000313" key="3">
    <source>
        <dbReference type="EMBL" id="MCP1674021.1"/>
    </source>
</evidence>
<accession>A0AAE3G3H2</accession>
<dbReference type="Proteomes" id="UP001205843">
    <property type="component" value="Unassembled WGS sequence"/>
</dbReference>
<proteinExistence type="predicted"/>
<sequence>MKTPRTLWLCAAITAGFLPAALASQSVEIAPDAGSNPNNRSGQADFVPHERARPSEGGVVTAPRTPNVRQSLERAPRPLTPRDLPRR</sequence>